<keyword evidence="4" id="KW-1185">Reference proteome</keyword>
<dbReference type="PROSITE" id="PS51465">
    <property type="entry name" value="KAZAL_2"/>
    <property type="match status" value="1"/>
</dbReference>
<accession>A0ABQ7K637</accession>
<dbReference type="Proteomes" id="UP001194696">
    <property type="component" value="Unassembled WGS sequence"/>
</dbReference>
<proteinExistence type="predicted"/>
<evidence type="ECO:0000259" key="2">
    <source>
        <dbReference type="PROSITE" id="PS51465"/>
    </source>
</evidence>
<evidence type="ECO:0000256" key="1">
    <source>
        <dbReference type="SAM" id="SignalP"/>
    </source>
</evidence>
<dbReference type="InterPro" id="IPR036058">
    <property type="entry name" value="Kazal_dom_sf"/>
</dbReference>
<dbReference type="EMBL" id="JAAAIM010000270">
    <property type="protein sequence ID" value="KAG0290851.1"/>
    <property type="molecule type" value="Genomic_DNA"/>
</dbReference>
<dbReference type="Gene3D" id="3.30.60.30">
    <property type="match status" value="4"/>
</dbReference>
<feature type="domain" description="Kazal-like" evidence="2">
    <location>
        <begin position="92"/>
        <end position="169"/>
    </location>
</feature>
<name>A0ABQ7K637_9FUNG</name>
<organism evidence="3 4">
    <name type="scientific">Linnemannia gamsii</name>
    <dbReference type="NCBI Taxonomy" id="64522"/>
    <lineage>
        <taxon>Eukaryota</taxon>
        <taxon>Fungi</taxon>
        <taxon>Fungi incertae sedis</taxon>
        <taxon>Mucoromycota</taxon>
        <taxon>Mortierellomycotina</taxon>
        <taxon>Mortierellomycetes</taxon>
        <taxon>Mortierellales</taxon>
        <taxon>Mortierellaceae</taxon>
        <taxon>Linnemannia</taxon>
    </lineage>
</organism>
<sequence>MKLFAIAPLAIVAILSSMVVISSAAPAVEVDNNCAVEADNNSAGSKCKCKLGCTKEYNPRCAKLGDGEYRTFGNPCMYEAYKCTHPWEKVKLISESACPKPTPTCPVACTKEYDPVCAKLGNGKYQTFGNQCTYEVYMCEHPKEKTKLISKTACPEEPPTIACDVSCPKEDYGPVCVKLGNGKYKTFDSKCGYVIYVCEHPTENTELISKTACPKEPTPICEKACMDSWLPVCAAFQDGRVQTFGNQCELNNAMCGRPDEKVDVTKGECPK</sequence>
<dbReference type="InterPro" id="IPR002350">
    <property type="entry name" value="Kazal_dom"/>
</dbReference>
<dbReference type="SUPFAM" id="SSF100895">
    <property type="entry name" value="Kazal-type serine protease inhibitors"/>
    <property type="match status" value="2"/>
</dbReference>
<reference evidence="3 4" key="1">
    <citation type="journal article" date="2020" name="Fungal Divers.">
        <title>Resolving the Mortierellaceae phylogeny through synthesis of multi-gene phylogenetics and phylogenomics.</title>
        <authorList>
            <person name="Vandepol N."/>
            <person name="Liber J."/>
            <person name="Desiro A."/>
            <person name="Na H."/>
            <person name="Kennedy M."/>
            <person name="Barry K."/>
            <person name="Grigoriev I.V."/>
            <person name="Miller A.N."/>
            <person name="O'Donnell K."/>
            <person name="Stajich J.E."/>
            <person name="Bonito G."/>
        </authorList>
    </citation>
    <scope>NUCLEOTIDE SEQUENCE [LARGE SCALE GENOMIC DNA]</scope>
    <source>
        <strain evidence="3 4">AD045</strain>
    </source>
</reference>
<evidence type="ECO:0000313" key="3">
    <source>
        <dbReference type="EMBL" id="KAG0290851.1"/>
    </source>
</evidence>
<comment type="caution">
    <text evidence="3">The sequence shown here is derived from an EMBL/GenBank/DDBJ whole genome shotgun (WGS) entry which is preliminary data.</text>
</comment>
<evidence type="ECO:0000313" key="4">
    <source>
        <dbReference type="Proteomes" id="UP001194696"/>
    </source>
</evidence>
<feature type="chain" id="PRO_5046537864" description="Kazal-like domain-containing protein" evidence="1">
    <location>
        <begin position="25"/>
        <end position="271"/>
    </location>
</feature>
<keyword evidence="1" id="KW-0732">Signal</keyword>
<feature type="signal peptide" evidence="1">
    <location>
        <begin position="1"/>
        <end position="24"/>
    </location>
</feature>
<protein>
    <recommendedName>
        <fullName evidence="2">Kazal-like domain-containing protein</fullName>
    </recommendedName>
</protein>
<gene>
    <name evidence="3" type="ORF">BGZ96_005717</name>
</gene>